<dbReference type="SUPFAM" id="SSF53955">
    <property type="entry name" value="Lysozyme-like"/>
    <property type="match status" value="1"/>
</dbReference>
<dbReference type="InterPro" id="IPR051794">
    <property type="entry name" value="PG_Endopeptidase_C40"/>
</dbReference>
<evidence type="ECO:0000313" key="7">
    <source>
        <dbReference type="Proteomes" id="UP001602119"/>
    </source>
</evidence>
<evidence type="ECO:0000259" key="5">
    <source>
        <dbReference type="PROSITE" id="PS51935"/>
    </source>
</evidence>
<dbReference type="SUPFAM" id="SSF54001">
    <property type="entry name" value="Cysteine proteinases"/>
    <property type="match status" value="1"/>
</dbReference>
<proteinExistence type="inferred from homology"/>
<dbReference type="InterPro" id="IPR031304">
    <property type="entry name" value="SLT_2"/>
</dbReference>
<reference evidence="6 7" key="1">
    <citation type="submission" date="2024-10" db="EMBL/GenBank/DDBJ databases">
        <title>The Natural Products Discovery Center: Release of the First 8490 Sequenced Strains for Exploring Actinobacteria Biosynthetic Diversity.</title>
        <authorList>
            <person name="Kalkreuter E."/>
            <person name="Kautsar S.A."/>
            <person name="Yang D."/>
            <person name="Bader C.D."/>
            <person name="Teijaro C.N."/>
            <person name="Fluegel L."/>
            <person name="Davis C.M."/>
            <person name="Simpson J.R."/>
            <person name="Lauterbach L."/>
            <person name="Steele A.D."/>
            <person name="Gui C."/>
            <person name="Meng S."/>
            <person name="Li G."/>
            <person name="Viehrig K."/>
            <person name="Ye F."/>
            <person name="Su P."/>
            <person name="Kiefer A.F."/>
            <person name="Nichols A."/>
            <person name="Cepeda A.J."/>
            <person name="Yan W."/>
            <person name="Fan B."/>
            <person name="Jiang Y."/>
            <person name="Adhikari A."/>
            <person name="Zheng C.-J."/>
            <person name="Schuster L."/>
            <person name="Cowan T.M."/>
            <person name="Smanski M.J."/>
            <person name="Chevrette M.G."/>
            <person name="De Carvalho L.P.S."/>
            <person name="Shen B."/>
        </authorList>
    </citation>
    <scope>NUCLEOTIDE SEQUENCE [LARGE SCALE GENOMIC DNA]</scope>
    <source>
        <strain evidence="6 7">NPDC001281</strain>
    </source>
</reference>
<evidence type="ECO:0000256" key="2">
    <source>
        <dbReference type="ARBA" id="ARBA00022670"/>
    </source>
</evidence>
<accession>A0ABW6V820</accession>
<comment type="caution">
    <text evidence="6">The sequence shown here is derived from an EMBL/GenBank/DDBJ whole genome shotgun (WGS) entry which is preliminary data.</text>
</comment>
<dbReference type="Pfam" id="PF13406">
    <property type="entry name" value="SLT_2"/>
    <property type="match status" value="1"/>
</dbReference>
<keyword evidence="4" id="KW-0788">Thiol protease</keyword>
<dbReference type="PANTHER" id="PTHR47359:SF3">
    <property type="entry name" value="NLP_P60 DOMAIN-CONTAINING PROTEIN-RELATED"/>
    <property type="match status" value="1"/>
</dbReference>
<dbReference type="CDD" id="cd13399">
    <property type="entry name" value="Slt35-like"/>
    <property type="match status" value="1"/>
</dbReference>
<dbReference type="PANTHER" id="PTHR47359">
    <property type="entry name" value="PEPTIDOGLYCAN DL-ENDOPEPTIDASE CWLO"/>
    <property type="match status" value="1"/>
</dbReference>
<evidence type="ECO:0000256" key="4">
    <source>
        <dbReference type="ARBA" id="ARBA00022807"/>
    </source>
</evidence>
<gene>
    <name evidence="6" type="ORF">ACFY05_21675</name>
</gene>
<evidence type="ECO:0000256" key="3">
    <source>
        <dbReference type="ARBA" id="ARBA00022801"/>
    </source>
</evidence>
<dbReference type="InterPro" id="IPR000064">
    <property type="entry name" value="NLP_P60_dom"/>
</dbReference>
<keyword evidence="7" id="KW-1185">Reference proteome</keyword>
<dbReference type="PROSITE" id="PS51935">
    <property type="entry name" value="NLPC_P60"/>
    <property type="match status" value="1"/>
</dbReference>
<feature type="domain" description="NlpC/P60" evidence="5">
    <location>
        <begin position="169"/>
        <end position="290"/>
    </location>
</feature>
<dbReference type="Pfam" id="PF00877">
    <property type="entry name" value="NLPC_P60"/>
    <property type="match status" value="1"/>
</dbReference>
<dbReference type="EMBL" id="JBIAXI010000013">
    <property type="protein sequence ID" value="MFF4775467.1"/>
    <property type="molecule type" value="Genomic_DNA"/>
</dbReference>
<dbReference type="Gene3D" id="1.10.8.350">
    <property type="entry name" value="Bacterial muramidase"/>
    <property type="match status" value="1"/>
</dbReference>
<name>A0ABW6V820_MICFU</name>
<dbReference type="InterPro" id="IPR038765">
    <property type="entry name" value="Papain-like_cys_pep_sf"/>
</dbReference>
<dbReference type="Gene3D" id="3.90.1720.10">
    <property type="entry name" value="endopeptidase domain like (from Nostoc punctiforme)"/>
    <property type="match status" value="1"/>
</dbReference>
<evidence type="ECO:0000313" key="6">
    <source>
        <dbReference type="EMBL" id="MFF4775467.1"/>
    </source>
</evidence>
<protein>
    <submittedName>
        <fullName evidence="6">NlpC/P60 family protein</fullName>
    </submittedName>
</protein>
<dbReference type="Proteomes" id="UP001602119">
    <property type="component" value="Unassembled WGS sequence"/>
</dbReference>
<keyword evidence="2" id="KW-0645">Protease</keyword>
<keyword evidence="3" id="KW-0378">Hydrolase</keyword>
<evidence type="ECO:0000256" key="1">
    <source>
        <dbReference type="ARBA" id="ARBA00007074"/>
    </source>
</evidence>
<sequence length="290" mass="30516">MRGVMAAVAGMVLVVVLLTGVTSALLDGSLPGAPTGRPRDIPPRYLALYVKAAETCPGLDWALLAAIGKVESGHGSKTGPSSAGALGPMQFMPATWKTYGIDGDGDGRADITNPADAVFSAARYLCASGVGHDVRQALFAYNHSWEYVDQVLAVAERYRRASVVVLPPTAVAASVIAYARAQLGKPYRWGADGPDAFDCSGLTMRAYQAAGLTIPRVTYDQWRHGVHVPAGQEQPGDLAFFRMEPKGPGHVGIVIGGGQMIHAPQTGDVVRIASYGQRTDFVGSVRIPTV</sequence>
<comment type="similarity">
    <text evidence="1">Belongs to the peptidase C40 family.</text>
</comment>
<dbReference type="RefSeq" id="WP_387343686.1">
    <property type="nucleotide sequence ID" value="NZ_JBIAXI010000013.1"/>
</dbReference>
<dbReference type="InterPro" id="IPR023346">
    <property type="entry name" value="Lysozyme-like_dom_sf"/>
</dbReference>
<organism evidence="6 7">
    <name type="scientific">Microtetraspora fusca</name>
    <dbReference type="NCBI Taxonomy" id="1997"/>
    <lineage>
        <taxon>Bacteria</taxon>
        <taxon>Bacillati</taxon>
        <taxon>Actinomycetota</taxon>
        <taxon>Actinomycetes</taxon>
        <taxon>Streptosporangiales</taxon>
        <taxon>Streptosporangiaceae</taxon>
        <taxon>Microtetraspora</taxon>
    </lineage>
</organism>